<dbReference type="InterPro" id="IPR011051">
    <property type="entry name" value="RmlC_Cupin_sf"/>
</dbReference>
<dbReference type="Gene3D" id="2.60.120.10">
    <property type="entry name" value="Jelly Rolls"/>
    <property type="match status" value="1"/>
</dbReference>
<dbReference type="SUPFAM" id="SSF46689">
    <property type="entry name" value="Homeodomain-like"/>
    <property type="match status" value="1"/>
</dbReference>
<evidence type="ECO:0000313" key="6">
    <source>
        <dbReference type="EMBL" id="PJM73837.1"/>
    </source>
</evidence>
<feature type="region of interest" description="Disordered" evidence="4">
    <location>
        <begin position="258"/>
        <end position="298"/>
    </location>
</feature>
<dbReference type="InterPro" id="IPR013096">
    <property type="entry name" value="Cupin_2"/>
</dbReference>
<evidence type="ECO:0000256" key="3">
    <source>
        <dbReference type="ARBA" id="ARBA00023163"/>
    </source>
</evidence>
<feature type="domain" description="HTH araC/xylS-type" evidence="5">
    <location>
        <begin position="308"/>
        <end position="406"/>
    </location>
</feature>
<dbReference type="InterPro" id="IPR018062">
    <property type="entry name" value="HTH_AraC-typ_CS"/>
</dbReference>
<keyword evidence="1" id="KW-0805">Transcription regulation</keyword>
<dbReference type="CDD" id="cd02208">
    <property type="entry name" value="cupin_RmlC-like"/>
    <property type="match status" value="1"/>
</dbReference>
<dbReference type="PROSITE" id="PS01124">
    <property type="entry name" value="HTH_ARAC_FAMILY_2"/>
    <property type="match status" value="1"/>
</dbReference>
<dbReference type="SMART" id="SM00342">
    <property type="entry name" value="HTH_ARAC"/>
    <property type="match status" value="1"/>
</dbReference>
<name>A0A2M9HAL3_9BIFI</name>
<dbReference type="Proteomes" id="UP000229095">
    <property type="component" value="Unassembled WGS sequence"/>
</dbReference>
<accession>A0A2M9HAL3</accession>
<dbReference type="SUPFAM" id="SSF51182">
    <property type="entry name" value="RmlC-like cupins"/>
    <property type="match status" value="1"/>
</dbReference>
<dbReference type="GO" id="GO:0043565">
    <property type="term" value="F:sequence-specific DNA binding"/>
    <property type="evidence" value="ECO:0007669"/>
    <property type="project" value="InterPro"/>
</dbReference>
<keyword evidence="2" id="KW-0238">DNA-binding</keyword>
<dbReference type="Gene3D" id="1.10.10.60">
    <property type="entry name" value="Homeodomain-like"/>
    <property type="match status" value="2"/>
</dbReference>
<protein>
    <recommendedName>
        <fullName evidence="5">HTH araC/xylS-type domain-containing protein</fullName>
    </recommendedName>
</protein>
<dbReference type="Pfam" id="PF07883">
    <property type="entry name" value="Cupin_2"/>
    <property type="match status" value="1"/>
</dbReference>
<evidence type="ECO:0000256" key="2">
    <source>
        <dbReference type="ARBA" id="ARBA00023125"/>
    </source>
</evidence>
<dbReference type="PRINTS" id="PR00032">
    <property type="entry name" value="HTHARAC"/>
</dbReference>
<dbReference type="InterPro" id="IPR018060">
    <property type="entry name" value="HTH_AraC"/>
</dbReference>
<gene>
    <name evidence="6" type="ORF">CS006_01290</name>
</gene>
<proteinExistence type="predicted"/>
<evidence type="ECO:0000313" key="7">
    <source>
        <dbReference type="Proteomes" id="UP000229095"/>
    </source>
</evidence>
<dbReference type="InterPro" id="IPR014710">
    <property type="entry name" value="RmlC-like_jellyroll"/>
</dbReference>
<dbReference type="PANTHER" id="PTHR43280:SF28">
    <property type="entry name" value="HTH-TYPE TRANSCRIPTIONAL ACTIVATOR RHAS"/>
    <property type="match status" value="1"/>
</dbReference>
<evidence type="ECO:0000259" key="5">
    <source>
        <dbReference type="PROSITE" id="PS01124"/>
    </source>
</evidence>
<keyword evidence="7" id="KW-1185">Reference proteome</keyword>
<dbReference type="PROSITE" id="PS00041">
    <property type="entry name" value="HTH_ARAC_FAMILY_1"/>
    <property type="match status" value="1"/>
</dbReference>
<reference evidence="6 7" key="1">
    <citation type="submission" date="2017-10" db="EMBL/GenBank/DDBJ databases">
        <title>Draft genome sequences of strains TRE 1, TRE 9, TRE H and TRI 7, isolated from tamarins, belonging to four potential novel Bifidobacterium species.</title>
        <authorList>
            <person name="Mattarelli P."/>
            <person name="Modesto M."/>
            <person name="Puglisi E."/>
            <person name="Morelli L."/>
            <person name="Spezio C."/>
            <person name="Bonetti A."/>
            <person name="Sandri C."/>
        </authorList>
    </citation>
    <scope>NUCLEOTIDE SEQUENCE [LARGE SCALE GENOMIC DNA]</scope>
    <source>
        <strain evidence="7">TRE1</strain>
    </source>
</reference>
<organism evidence="6 7">
    <name type="scientific">Bifidobacterium primatium</name>
    <dbReference type="NCBI Taxonomy" id="2045438"/>
    <lineage>
        <taxon>Bacteria</taxon>
        <taxon>Bacillati</taxon>
        <taxon>Actinomycetota</taxon>
        <taxon>Actinomycetes</taxon>
        <taxon>Bifidobacteriales</taxon>
        <taxon>Bifidobacteriaceae</taxon>
        <taxon>Bifidobacterium</taxon>
    </lineage>
</organism>
<dbReference type="InterPro" id="IPR009057">
    <property type="entry name" value="Homeodomain-like_sf"/>
</dbReference>
<dbReference type="AlphaFoldDB" id="A0A2M9HAL3"/>
<comment type="caution">
    <text evidence="6">The sequence shown here is derived from an EMBL/GenBank/DDBJ whole genome shotgun (WGS) entry which is preliminary data.</text>
</comment>
<dbReference type="EMBL" id="PEBI01000001">
    <property type="protein sequence ID" value="PJM73837.1"/>
    <property type="molecule type" value="Genomic_DNA"/>
</dbReference>
<dbReference type="InterPro" id="IPR020449">
    <property type="entry name" value="Tscrpt_reg_AraC-type_HTH"/>
</dbReference>
<keyword evidence="3" id="KW-0804">Transcription</keyword>
<dbReference type="Pfam" id="PF12833">
    <property type="entry name" value="HTH_18"/>
    <property type="match status" value="1"/>
</dbReference>
<dbReference type="PANTHER" id="PTHR43280">
    <property type="entry name" value="ARAC-FAMILY TRANSCRIPTIONAL REGULATOR"/>
    <property type="match status" value="1"/>
</dbReference>
<evidence type="ECO:0000256" key="4">
    <source>
        <dbReference type="SAM" id="MobiDB-lite"/>
    </source>
</evidence>
<dbReference type="GO" id="GO:0003700">
    <property type="term" value="F:DNA-binding transcription factor activity"/>
    <property type="evidence" value="ECO:0007669"/>
    <property type="project" value="InterPro"/>
</dbReference>
<evidence type="ECO:0000256" key="1">
    <source>
        <dbReference type="ARBA" id="ARBA00023015"/>
    </source>
</evidence>
<sequence length="409" mass="44992">MVLASVYDRRDMEIMTVHKRPCAVLKATILVKSGQTWTDDIEIDSIIIEIVTDGVHDDDAVRGNAVRGGGVPAGAVPPTNPLTIFSDLSERPQYNLPGLPLYGRRDDLRRFGYRIVCHWHRDFEFIHVVAGETMLVVNGETRRMRAGEGVFINSRRLHYLFSDERKDCRFVTAMVDPVFFGGLWPNLANAMLDRMGDGMVDYVMLTADEPVDRELLFGIDEFARTMGDCARDGLRALDAASQAAALCSRALERVARKPLSDDSAESGGAGSDDMPGPSGLSGPRGVTGKSNPGGRRTVSRPDSLHAFLVMVAFIRSNVASKITLDDIAHAGLVGRRACCEQFRRHAGRTPNDYLTDYRIGRSRELLVGGDMTVGEIAAACGFSSSAYFGYVFRRRMGCSPSEYRARERG</sequence>